<feature type="region of interest" description="Disordered" evidence="1">
    <location>
        <begin position="1"/>
        <end position="23"/>
    </location>
</feature>
<feature type="compositionally biased region" description="Polar residues" evidence="1">
    <location>
        <begin position="241"/>
        <end position="251"/>
    </location>
</feature>
<sequence>MVLHDTDTKLRRKRRKRTGCPVEGEKIDEKKKPLRGLYLPCEVSRPLHLLTLPSVRLDSNLEGTKCKEVSTPLNELNVFVPSFAVQAQTFIQFSPAFQQSISMPHLCFDLLPASVPSTITWSTCWTIAINLALPSFGQKAPFAKKRRAQRKAVSTFDYLLGLSDSTPTEITEDSLDTNPNDAHRETLRAEDHLHAPPPSSARPFLPPTAATDFTVAPAAGARLSEKPTSKRPSHEPRTESTESASTVHEVA</sequence>
<reference evidence="2" key="1">
    <citation type="submission" date="2016-11" db="EMBL/GenBank/DDBJ databases">
        <title>The genome sequence of Colletotrichum cuscutae.</title>
        <authorList>
            <person name="Baroncelli R."/>
        </authorList>
    </citation>
    <scope>NUCLEOTIDE SEQUENCE</scope>
    <source>
        <strain evidence="2">IMI 304802</strain>
    </source>
</reference>
<accession>A0AAI9XWH1</accession>
<feature type="compositionally biased region" description="Basic and acidic residues" evidence="1">
    <location>
        <begin position="223"/>
        <end position="240"/>
    </location>
</feature>
<protein>
    <submittedName>
        <fullName evidence="2">Uncharacterized protein</fullName>
    </submittedName>
</protein>
<organism evidence="2 3">
    <name type="scientific">Colletotrichum cuscutae</name>
    <dbReference type="NCBI Taxonomy" id="1209917"/>
    <lineage>
        <taxon>Eukaryota</taxon>
        <taxon>Fungi</taxon>
        <taxon>Dikarya</taxon>
        <taxon>Ascomycota</taxon>
        <taxon>Pezizomycotina</taxon>
        <taxon>Sordariomycetes</taxon>
        <taxon>Hypocreomycetidae</taxon>
        <taxon>Glomerellales</taxon>
        <taxon>Glomerellaceae</taxon>
        <taxon>Colletotrichum</taxon>
        <taxon>Colletotrichum acutatum species complex</taxon>
    </lineage>
</organism>
<gene>
    <name evidence="2" type="ORF">CCUS01_07366</name>
</gene>
<keyword evidence="3" id="KW-1185">Reference proteome</keyword>
<name>A0AAI9XWH1_9PEZI</name>
<feature type="compositionally biased region" description="Pro residues" evidence="1">
    <location>
        <begin position="195"/>
        <end position="206"/>
    </location>
</feature>
<feature type="region of interest" description="Disordered" evidence="1">
    <location>
        <begin position="191"/>
        <end position="251"/>
    </location>
</feature>
<proteinExistence type="predicted"/>
<evidence type="ECO:0000313" key="3">
    <source>
        <dbReference type="Proteomes" id="UP001239213"/>
    </source>
</evidence>
<dbReference type="AlphaFoldDB" id="A0AAI9XWH1"/>
<dbReference type="Proteomes" id="UP001239213">
    <property type="component" value="Unassembled WGS sequence"/>
</dbReference>
<dbReference type="EMBL" id="MPDP01000259">
    <property type="protein sequence ID" value="KAK1466545.1"/>
    <property type="molecule type" value="Genomic_DNA"/>
</dbReference>
<evidence type="ECO:0000313" key="2">
    <source>
        <dbReference type="EMBL" id="KAK1466545.1"/>
    </source>
</evidence>
<evidence type="ECO:0000256" key="1">
    <source>
        <dbReference type="SAM" id="MobiDB-lite"/>
    </source>
</evidence>
<comment type="caution">
    <text evidence="2">The sequence shown here is derived from an EMBL/GenBank/DDBJ whole genome shotgun (WGS) entry which is preliminary data.</text>
</comment>